<dbReference type="AlphaFoldDB" id="A0A6H9SAT3"/>
<gene>
    <name evidence="1" type="ORF">F7R03_06570</name>
</gene>
<proteinExistence type="predicted"/>
<dbReference type="EMBL" id="VZPQ01000002">
    <property type="protein sequence ID" value="KAB0569225.1"/>
    <property type="molecule type" value="Genomic_DNA"/>
</dbReference>
<dbReference type="RefSeq" id="WP_143038215.1">
    <property type="nucleotide sequence ID" value="NZ_CP025494.1"/>
</dbReference>
<organism evidence="1 2">
    <name type="scientific">Pseudomonas palleroniana</name>
    <dbReference type="NCBI Taxonomy" id="191390"/>
    <lineage>
        <taxon>Bacteria</taxon>
        <taxon>Pseudomonadati</taxon>
        <taxon>Pseudomonadota</taxon>
        <taxon>Gammaproteobacteria</taxon>
        <taxon>Pseudomonadales</taxon>
        <taxon>Pseudomonadaceae</taxon>
        <taxon>Pseudomonas</taxon>
    </lineage>
</organism>
<evidence type="ECO:0000313" key="1">
    <source>
        <dbReference type="EMBL" id="KAB0569225.1"/>
    </source>
</evidence>
<accession>A0A6H9SAT3</accession>
<reference evidence="1 2" key="1">
    <citation type="submission" date="2019-09" db="EMBL/GenBank/DDBJ databases">
        <title>Draft genome sequences of 48 bacterial type strains from the CCUG.</title>
        <authorList>
            <person name="Tunovic T."/>
            <person name="Pineiro-Iglesias B."/>
            <person name="Unosson C."/>
            <person name="Inganas E."/>
            <person name="Ohlen M."/>
            <person name="Cardew S."/>
            <person name="Jensie-Markopoulos S."/>
            <person name="Salva-Serra F."/>
            <person name="Jaen-Luchoro D."/>
            <person name="Karlsson R."/>
            <person name="Svensson-Stadler L."/>
            <person name="Chun J."/>
            <person name="Moore E."/>
        </authorList>
    </citation>
    <scope>NUCLEOTIDE SEQUENCE [LARGE SCALE GENOMIC DNA]</scope>
    <source>
        <strain evidence="1 2">CCUG 51524</strain>
    </source>
</reference>
<sequence>MREAHPVVFSSDSMMLSELAAKRWIIHAGLQKLREKSGSTQVFRLRAESLSDTPEMAKQRYNYKKHGVTGR</sequence>
<comment type="caution">
    <text evidence="1">The sequence shown here is derived from an EMBL/GenBank/DDBJ whole genome shotgun (WGS) entry which is preliminary data.</text>
</comment>
<dbReference type="Proteomes" id="UP000423257">
    <property type="component" value="Unassembled WGS sequence"/>
</dbReference>
<evidence type="ECO:0000313" key="2">
    <source>
        <dbReference type="Proteomes" id="UP000423257"/>
    </source>
</evidence>
<protein>
    <submittedName>
        <fullName evidence="1">Uncharacterized protein</fullName>
    </submittedName>
</protein>
<name>A0A6H9SAT3_9PSED</name>